<keyword evidence="6 11" id="KW-0028">Amino-acid biosynthesis</keyword>
<evidence type="ECO:0000256" key="6">
    <source>
        <dbReference type="ARBA" id="ARBA00022605"/>
    </source>
</evidence>
<dbReference type="GO" id="GO:0030170">
    <property type="term" value="F:pyridoxal phosphate binding"/>
    <property type="evidence" value="ECO:0007669"/>
    <property type="project" value="InterPro"/>
</dbReference>
<keyword evidence="5 11" id="KW-0032">Aminotransferase</keyword>
<dbReference type="EMBL" id="JACJVO010000050">
    <property type="protein sequence ID" value="MBB6735475.1"/>
    <property type="molecule type" value="Genomic_DNA"/>
</dbReference>
<comment type="catalytic activity">
    <reaction evidence="10 11">
        <text>L-histidinol phosphate + 2-oxoglutarate = 3-(imidazol-4-yl)-2-oxopropyl phosphate + L-glutamate</text>
        <dbReference type="Rhea" id="RHEA:23744"/>
        <dbReference type="ChEBI" id="CHEBI:16810"/>
        <dbReference type="ChEBI" id="CHEBI:29985"/>
        <dbReference type="ChEBI" id="CHEBI:57766"/>
        <dbReference type="ChEBI" id="CHEBI:57980"/>
        <dbReference type="EC" id="2.6.1.9"/>
    </reaction>
</comment>
<dbReference type="PANTHER" id="PTHR43643">
    <property type="entry name" value="HISTIDINOL-PHOSPHATE AMINOTRANSFERASE 2"/>
    <property type="match status" value="1"/>
</dbReference>
<dbReference type="SUPFAM" id="SSF53383">
    <property type="entry name" value="PLP-dependent transferases"/>
    <property type="match status" value="1"/>
</dbReference>
<organism evidence="13 14">
    <name type="scientific">Cohnella zeiphila</name>
    <dbReference type="NCBI Taxonomy" id="2761120"/>
    <lineage>
        <taxon>Bacteria</taxon>
        <taxon>Bacillati</taxon>
        <taxon>Bacillota</taxon>
        <taxon>Bacilli</taxon>
        <taxon>Bacillales</taxon>
        <taxon>Paenibacillaceae</taxon>
        <taxon>Cohnella</taxon>
    </lineage>
</organism>
<dbReference type="UniPathway" id="UPA00031">
    <property type="reaction ID" value="UER00012"/>
</dbReference>
<dbReference type="InterPro" id="IPR015424">
    <property type="entry name" value="PyrdxlP-dep_Trfase"/>
</dbReference>
<keyword evidence="9 11" id="KW-0368">Histidine biosynthesis</keyword>
<dbReference type="Proteomes" id="UP000564644">
    <property type="component" value="Unassembled WGS sequence"/>
</dbReference>
<keyword evidence="7 11" id="KW-0808">Transferase</keyword>
<evidence type="ECO:0000313" key="13">
    <source>
        <dbReference type="EMBL" id="MBB6735475.1"/>
    </source>
</evidence>
<dbReference type="InterPro" id="IPR005861">
    <property type="entry name" value="HisP_aminotrans"/>
</dbReference>
<dbReference type="Gene3D" id="3.90.1150.10">
    <property type="entry name" value="Aspartate Aminotransferase, domain 1"/>
    <property type="match status" value="1"/>
</dbReference>
<proteinExistence type="inferred from homology"/>
<keyword evidence="14" id="KW-1185">Reference proteome</keyword>
<dbReference type="InterPro" id="IPR015421">
    <property type="entry name" value="PyrdxlP-dep_Trfase_major"/>
</dbReference>
<evidence type="ECO:0000256" key="10">
    <source>
        <dbReference type="ARBA" id="ARBA00047481"/>
    </source>
</evidence>
<comment type="similarity">
    <text evidence="3 11">Belongs to the class-II pyridoxal-phosphate-dependent aminotransferase family. Histidinol-phosphate aminotransferase subfamily.</text>
</comment>
<dbReference type="Gene3D" id="3.40.640.10">
    <property type="entry name" value="Type I PLP-dependent aspartate aminotransferase-like (Major domain)"/>
    <property type="match status" value="1"/>
</dbReference>
<comment type="subunit">
    <text evidence="4 11">Homodimer.</text>
</comment>
<evidence type="ECO:0000256" key="2">
    <source>
        <dbReference type="ARBA" id="ARBA00005011"/>
    </source>
</evidence>
<dbReference type="NCBIfam" id="TIGR01141">
    <property type="entry name" value="hisC"/>
    <property type="match status" value="1"/>
</dbReference>
<dbReference type="InterPro" id="IPR050106">
    <property type="entry name" value="HistidinolP_aminotransfase"/>
</dbReference>
<dbReference type="InterPro" id="IPR015422">
    <property type="entry name" value="PyrdxlP-dep_Trfase_small"/>
</dbReference>
<comment type="cofactor">
    <cofactor evidence="1 11">
        <name>pyridoxal 5'-phosphate</name>
        <dbReference type="ChEBI" id="CHEBI:597326"/>
    </cofactor>
</comment>
<evidence type="ECO:0000256" key="9">
    <source>
        <dbReference type="ARBA" id="ARBA00023102"/>
    </source>
</evidence>
<dbReference type="InterPro" id="IPR004839">
    <property type="entry name" value="Aminotransferase_I/II_large"/>
</dbReference>
<dbReference type="PANTHER" id="PTHR43643:SF6">
    <property type="entry name" value="HISTIDINOL-PHOSPHATE AMINOTRANSFERASE"/>
    <property type="match status" value="1"/>
</dbReference>
<dbReference type="Pfam" id="PF00155">
    <property type="entry name" value="Aminotran_1_2"/>
    <property type="match status" value="1"/>
</dbReference>
<dbReference type="CDD" id="cd00609">
    <property type="entry name" value="AAT_like"/>
    <property type="match status" value="1"/>
</dbReference>
<accession>A0A7X0VZ88</accession>
<evidence type="ECO:0000256" key="7">
    <source>
        <dbReference type="ARBA" id="ARBA00022679"/>
    </source>
</evidence>
<dbReference type="GO" id="GO:0000105">
    <property type="term" value="P:L-histidine biosynthetic process"/>
    <property type="evidence" value="ECO:0007669"/>
    <property type="project" value="UniProtKB-UniRule"/>
</dbReference>
<feature type="domain" description="Aminotransferase class I/classII large" evidence="12">
    <location>
        <begin position="38"/>
        <end position="361"/>
    </location>
</feature>
<protein>
    <recommendedName>
        <fullName evidence="11">Histidinol-phosphate aminotransferase</fullName>
        <ecNumber evidence="11">2.6.1.9</ecNumber>
    </recommendedName>
    <alternativeName>
        <fullName evidence="11">Imidazole acetol-phosphate transaminase</fullName>
    </alternativeName>
</protein>
<keyword evidence="8 11" id="KW-0663">Pyridoxal phosphate</keyword>
<reference evidence="13 14" key="1">
    <citation type="submission" date="2020-08" db="EMBL/GenBank/DDBJ databases">
        <title>Cohnella phylogeny.</title>
        <authorList>
            <person name="Dunlap C."/>
        </authorList>
    </citation>
    <scope>NUCLEOTIDE SEQUENCE [LARGE SCALE GENOMIC DNA]</scope>
    <source>
        <strain evidence="13 14">CBP 2801</strain>
    </source>
</reference>
<evidence type="ECO:0000313" key="14">
    <source>
        <dbReference type="Proteomes" id="UP000564644"/>
    </source>
</evidence>
<dbReference type="AlphaFoldDB" id="A0A7X0VZ88"/>
<dbReference type="HAMAP" id="MF_01023">
    <property type="entry name" value="HisC_aminotrans_2"/>
    <property type="match status" value="1"/>
</dbReference>
<feature type="modified residue" description="N6-(pyridoxal phosphate)lysine" evidence="11">
    <location>
        <position position="230"/>
    </location>
</feature>
<evidence type="ECO:0000256" key="8">
    <source>
        <dbReference type="ARBA" id="ARBA00022898"/>
    </source>
</evidence>
<dbReference type="RefSeq" id="WP_185133128.1">
    <property type="nucleotide sequence ID" value="NZ_JACJVO010000050.1"/>
</dbReference>
<comment type="caution">
    <text evidence="13">The sequence shown here is derived from an EMBL/GenBank/DDBJ whole genome shotgun (WGS) entry which is preliminary data.</text>
</comment>
<sequence length="370" mass="40655">MESNDLRVSPRRVLADMTPYTAGKPIWEVQREYGLDRVVKLASNENPLGPSPKALEAIQSLLPDLHRYPDERAFGLLRALSERLRLPEECLIVTNGGDELITLLSEAYLEPGDEVVVPSPTFSEYAFGARLMNATPVPVPLREGYRFSTDDLLAAVTERTKLVYLCTPNNPTGTYLPGPEMRRLLDSLPRRVLVVIDSAYAHFATAPDYDDGMAYVREGRPVVVLQTFSKIYGLAGIRVGYGAAPAEIVRSLLQVKEPFNVNALAQAAAAAALADDAHLEASRRVNEEGRKQLYDGLTALGIPYIESMSNFILAEPGERAAGMFEALMAKGVILRSGKGWNLPRHVRISVGTREENKLLLSELAAFMKSS</sequence>
<evidence type="ECO:0000256" key="11">
    <source>
        <dbReference type="HAMAP-Rule" id="MF_01023"/>
    </source>
</evidence>
<evidence type="ECO:0000259" key="12">
    <source>
        <dbReference type="Pfam" id="PF00155"/>
    </source>
</evidence>
<evidence type="ECO:0000256" key="1">
    <source>
        <dbReference type="ARBA" id="ARBA00001933"/>
    </source>
</evidence>
<name>A0A7X0VZ88_9BACL</name>
<dbReference type="EC" id="2.6.1.9" evidence="11"/>
<evidence type="ECO:0000256" key="3">
    <source>
        <dbReference type="ARBA" id="ARBA00007970"/>
    </source>
</evidence>
<dbReference type="GO" id="GO:0004400">
    <property type="term" value="F:histidinol-phosphate transaminase activity"/>
    <property type="evidence" value="ECO:0007669"/>
    <property type="project" value="UniProtKB-UniRule"/>
</dbReference>
<gene>
    <name evidence="11" type="primary">hisC</name>
    <name evidence="13" type="ORF">H7C18_31650</name>
</gene>
<comment type="pathway">
    <text evidence="2 11">Amino-acid biosynthesis; L-histidine biosynthesis; L-histidine from 5-phospho-alpha-D-ribose 1-diphosphate: step 7/9.</text>
</comment>
<evidence type="ECO:0000256" key="4">
    <source>
        <dbReference type="ARBA" id="ARBA00011738"/>
    </source>
</evidence>
<evidence type="ECO:0000256" key="5">
    <source>
        <dbReference type="ARBA" id="ARBA00022576"/>
    </source>
</evidence>